<reference evidence="2" key="1">
    <citation type="journal article" date="2023" name="Nat. Plants">
        <title>Single-cell RNA sequencing provides a high-resolution roadmap for understanding the multicellular compartmentation of specialized metabolism.</title>
        <authorList>
            <person name="Sun S."/>
            <person name="Shen X."/>
            <person name="Li Y."/>
            <person name="Li Y."/>
            <person name="Wang S."/>
            <person name="Li R."/>
            <person name="Zhang H."/>
            <person name="Shen G."/>
            <person name="Guo B."/>
            <person name="Wei J."/>
            <person name="Xu J."/>
            <person name="St-Pierre B."/>
            <person name="Chen S."/>
            <person name="Sun C."/>
        </authorList>
    </citation>
    <scope>NUCLEOTIDE SEQUENCE [LARGE SCALE GENOMIC DNA]</scope>
</reference>
<evidence type="ECO:0000313" key="2">
    <source>
        <dbReference type="Proteomes" id="UP001060085"/>
    </source>
</evidence>
<protein>
    <submittedName>
        <fullName evidence="1">Uncharacterized protein</fullName>
    </submittedName>
</protein>
<organism evidence="1 2">
    <name type="scientific">Catharanthus roseus</name>
    <name type="common">Madagascar periwinkle</name>
    <name type="synonym">Vinca rosea</name>
    <dbReference type="NCBI Taxonomy" id="4058"/>
    <lineage>
        <taxon>Eukaryota</taxon>
        <taxon>Viridiplantae</taxon>
        <taxon>Streptophyta</taxon>
        <taxon>Embryophyta</taxon>
        <taxon>Tracheophyta</taxon>
        <taxon>Spermatophyta</taxon>
        <taxon>Magnoliopsida</taxon>
        <taxon>eudicotyledons</taxon>
        <taxon>Gunneridae</taxon>
        <taxon>Pentapetalae</taxon>
        <taxon>asterids</taxon>
        <taxon>lamiids</taxon>
        <taxon>Gentianales</taxon>
        <taxon>Apocynaceae</taxon>
        <taxon>Rauvolfioideae</taxon>
        <taxon>Vinceae</taxon>
        <taxon>Catharanthinae</taxon>
        <taxon>Catharanthus</taxon>
    </lineage>
</organism>
<sequence>MGFSYVFTNRKATCPTIEIYSNHKPFRAAEIPVCQSSHAYADFTIMPDLYSCTSNYVTFQESARSTHAYADYEHARSIFMHAKSCNFSRPKHFPTHKYFQKIREQTTSLSP</sequence>
<accession>A0ACC0C9L5</accession>
<dbReference type="EMBL" id="CM044701">
    <property type="protein sequence ID" value="KAI5681635.1"/>
    <property type="molecule type" value="Genomic_DNA"/>
</dbReference>
<comment type="caution">
    <text evidence="1">The sequence shown here is derived from an EMBL/GenBank/DDBJ whole genome shotgun (WGS) entry which is preliminary data.</text>
</comment>
<name>A0ACC0C9L5_CATRO</name>
<dbReference type="Proteomes" id="UP001060085">
    <property type="component" value="Linkage Group LG01"/>
</dbReference>
<evidence type="ECO:0000313" key="1">
    <source>
        <dbReference type="EMBL" id="KAI5681635.1"/>
    </source>
</evidence>
<keyword evidence="2" id="KW-1185">Reference proteome</keyword>
<proteinExistence type="predicted"/>
<gene>
    <name evidence="1" type="ORF">M9H77_02863</name>
</gene>